<keyword evidence="3 6" id="KW-1000">Mitochondrion outer membrane</keyword>
<dbReference type="PANTHER" id="PTHR28035">
    <property type="entry name" value="MITOCHONDRIAL DISTRIBUTION AND MORPHOLOGY PROTEIN 10"/>
    <property type="match status" value="1"/>
</dbReference>
<comment type="subunit">
    <text evidence="6">Component of the ER-mitochondria encounter structure (ERMES) or MDM complex, composed of MMM1, MDM10, MDM12 and MDM34. Associates with the mitochondrial outer membrane sorting assembly machinery SAM(core) complex.</text>
</comment>
<dbReference type="AlphaFoldDB" id="A0A1E4U2F5"/>
<keyword evidence="5 6" id="KW-0472">Membrane</keyword>
<sequence length="495" mass="55796">MIGYMDYVEKCFYSTTNWNIDNLTENILSTSENLINFKLPKGFKFDISSNSTDYNYSSLSLSNNGKLSGSLAYLYCSKKLKIVNGTKNISLQEAIDGYRVIENPLNNYDFLDKKRSHEDGSLLYGRMHFPTRALEAMMIKRLSPTSQFTVKCINLPKQVKNQANPGIITFYYQNDFGKYSREFIFSSNEALMGFRFLYNIGSNKKNFNSKNNTSGANTNFNTNNSNSFDSTIIKNFHMYNSMLSLGTEVWYGALNMSPGLSSSLRYATHSTSTGKPLTMTLSCNPILGNISSSYSVKTSVSSTFCSKYDFNIYSYESNLSLGCELWKFSHSKNPKVESDVESRRKDKKKVILENINGSDDDFRVLNKSFPILNDKGNKKRSININRNNNASSSNNNNNNNNNNHNNKNNNFKKNNNNSSSEDAESNDVIATFSKLVSDSDFSSVIKASTSLKDKNLKLLWQGRFNGFLLSGGCCISFREQVPQLPVVGLQVQYSS</sequence>
<dbReference type="GO" id="GO:1990456">
    <property type="term" value="P:mitochondrion-endoplasmic reticulum membrane tethering"/>
    <property type="evidence" value="ECO:0007669"/>
    <property type="project" value="UniProtKB-UniRule"/>
</dbReference>
<dbReference type="STRING" id="669874.A0A1E4U2F5"/>
<feature type="region of interest" description="Disordered" evidence="7">
    <location>
        <begin position="376"/>
        <end position="424"/>
    </location>
</feature>
<dbReference type="EMBL" id="KV454011">
    <property type="protein sequence ID" value="ODV98185.1"/>
    <property type="molecule type" value="Genomic_DNA"/>
</dbReference>
<evidence type="ECO:0000256" key="7">
    <source>
        <dbReference type="SAM" id="MobiDB-lite"/>
    </source>
</evidence>
<keyword evidence="2 6" id="KW-0812">Transmembrane</keyword>
<protein>
    <recommendedName>
        <fullName evidence="6">Mitochondrial distribution and morphology protein 10</fullName>
    </recommendedName>
    <alternativeName>
        <fullName evidence="6">Mitochondrial inheritance component MDM10</fullName>
    </alternativeName>
</protein>
<keyword evidence="1 6" id="KW-1134">Transmembrane beta strand</keyword>
<dbReference type="PANTHER" id="PTHR28035:SF1">
    <property type="entry name" value="MITOCHONDRIAL DISTRIBUTION AND MORPHOLOGY PROTEIN 10"/>
    <property type="match status" value="1"/>
</dbReference>
<dbReference type="GO" id="GO:0051654">
    <property type="term" value="P:establishment of mitochondrion localization"/>
    <property type="evidence" value="ECO:0007669"/>
    <property type="project" value="TreeGrafter"/>
</dbReference>
<accession>A0A1E4U2F5</accession>
<evidence type="ECO:0000256" key="1">
    <source>
        <dbReference type="ARBA" id="ARBA00022452"/>
    </source>
</evidence>
<evidence type="ECO:0000256" key="3">
    <source>
        <dbReference type="ARBA" id="ARBA00022787"/>
    </source>
</evidence>
<dbReference type="HAMAP" id="MF_03102">
    <property type="entry name" value="Mdm10"/>
    <property type="match status" value="1"/>
</dbReference>
<comment type="subcellular location">
    <subcellularLocation>
        <location evidence="6">Mitochondrion outer membrane</location>
        <topology evidence="6">Multi-pass membrane protein</topology>
    </subcellularLocation>
    <text evidence="6">The ERMES/MDM complex localizes to a few discrete foci (around 10 per single cell), that represent mitochondria-endoplasmic reticulum junctions. These foci are often found next to mtDNA nucleoids.</text>
</comment>
<dbReference type="Pfam" id="PF12519">
    <property type="entry name" value="MDM10"/>
    <property type="match status" value="1"/>
</dbReference>
<keyword evidence="4 6" id="KW-0496">Mitochondrion</keyword>
<feature type="compositionally biased region" description="Low complexity" evidence="7">
    <location>
        <begin position="382"/>
        <end position="420"/>
    </location>
</feature>
<evidence type="ECO:0000313" key="9">
    <source>
        <dbReference type="Proteomes" id="UP000094236"/>
    </source>
</evidence>
<organism evidence="8 9">
    <name type="scientific">Pachysolen tannophilus NRRL Y-2460</name>
    <dbReference type="NCBI Taxonomy" id="669874"/>
    <lineage>
        <taxon>Eukaryota</taxon>
        <taxon>Fungi</taxon>
        <taxon>Dikarya</taxon>
        <taxon>Ascomycota</taxon>
        <taxon>Saccharomycotina</taxon>
        <taxon>Pichiomycetes</taxon>
        <taxon>Pachysolenaceae</taxon>
        <taxon>Pachysolen</taxon>
    </lineage>
</organism>
<dbReference type="GO" id="GO:0045040">
    <property type="term" value="P:protein insertion into mitochondrial outer membrane"/>
    <property type="evidence" value="ECO:0007669"/>
    <property type="project" value="UniProtKB-UniRule"/>
</dbReference>
<dbReference type="Proteomes" id="UP000094236">
    <property type="component" value="Unassembled WGS sequence"/>
</dbReference>
<comment type="domain">
    <text evidence="6">Lacks alpha-helical transmembrane segments, suggesting that it resides in the membrane via beta-sheet conformations similar to those predicted for other outer membrane proteins and porin.</text>
</comment>
<reference evidence="9" key="1">
    <citation type="submission" date="2016-05" db="EMBL/GenBank/DDBJ databases">
        <title>Comparative genomics of biotechnologically important yeasts.</title>
        <authorList>
            <consortium name="DOE Joint Genome Institute"/>
            <person name="Riley R."/>
            <person name="Haridas S."/>
            <person name="Wolfe K.H."/>
            <person name="Lopes M.R."/>
            <person name="Hittinger C.T."/>
            <person name="Goker M."/>
            <person name="Salamov A."/>
            <person name="Wisecaver J."/>
            <person name="Long T.M."/>
            <person name="Aerts A.L."/>
            <person name="Barry K."/>
            <person name="Choi C."/>
            <person name="Clum A."/>
            <person name="Coughlan A.Y."/>
            <person name="Deshpande S."/>
            <person name="Douglass A.P."/>
            <person name="Hanson S.J."/>
            <person name="Klenk H.-P."/>
            <person name="Labutti K."/>
            <person name="Lapidus A."/>
            <person name="Lindquist E."/>
            <person name="Lipzen A."/>
            <person name="Meier-Kolthoff J.P."/>
            <person name="Ohm R.A."/>
            <person name="Otillar R.P."/>
            <person name="Pangilinan J."/>
            <person name="Peng Y."/>
            <person name="Rokas A."/>
            <person name="Rosa C.A."/>
            <person name="Scheuner C."/>
            <person name="Sibirny A.A."/>
            <person name="Slot J.C."/>
            <person name="Stielow J.B."/>
            <person name="Sun H."/>
            <person name="Kurtzman C.P."/>
            <person name="Blackwell M."/>
            <person name="Grigoriev I.V."/>
            <person name="Jeffries T.W."/>
        </authorList>
    </citation>
    <scope>NUCLEOTIDE SEQUENCE [LARGE SCALE GENOMIC DNA]</scope>
    <source>
        <strain evidence="9">NRRL Y-2460</strain>
    </source>
</reference>
<evidence type="ECO:0000256" key="2">
    <source>
        <dbReference type="ARBA" id="ARBA00022692"/>
    </source>
</evidence>
<comment type="function">
    <text evidence="6">Component of the ERMES/MDM complex, which serves as a molecular tether to connect the endoplasmic reticulum and mitochondria. Components of this complex are involved in the control of mitochondrial shape and protein biogenesis and may function in phospholipid exchange. MDM10 is involved in the late assembly steps of the general translocase of the mitochondrial outer membrane (TOM complex). Functions in the TOM40-specific route of the assembly of outer membrane beta-barrel proteins, including the association of TOM40 with the receptor TOM22 and small TOM proteins. Can associate with the SAM(core) complex as well as the MDM12-MMM1 complex, both involved in late steps of the major beta-barrel assembly pathway, that is responsible for biogenesis of all outer membrane beta-barrel proteins. May act as a switch that shuttles between both complexes and channels precursor proteins into the TOM40-specific pathway. Plays a role in mitochondrial morphology and in the inheritance of mitochondria.</text>
</comment>
<dbReference type="OrthoDB" id="2103793at2759"/>
<evidence type="ECO:0000256" key="6">
    <source>
        <dbReference type="HAMAP-Rule" id="MF_03102"/>
    </source>
</evidence>
<dbReference type="GO" id="GO:0015914">
    <property type="term" value="P:phospholipid transport"/>
    <property type="evidence" value="ECO:0007669"/>
    <property type="project" value="TreeGrafter"/>
</dbReference>
<dbReference type="GO" id="GO:0070096">
    <property type="term" value="P:mitochondrial outer membrane translocase complex assembly"/>
    <property type="evidence" value="ECO:0007669"/>
    <property type="project" value="UniProtKB-UniRule"/>
</dbReference>
<evidence type="ECO:0000313" key="8">
    <source>
        <dbReference type="EMBL" id="ODV98185.1"/>
    </source>
</evidence>
<comment type="similarity">
    <text evidence="6">Belongs to the MDM10 family.</text>
</comment>
<dbReference type="GO" id="GO:0001401">
    <property type="term" value="C:SAM complex"/>
    <property type="evidence" value="ECO:0007669"/>
    <property type="project" value="TreeGrafter"/>
</dbReference>
<proteinExistence type="inferred from homology"/>
<dbReference type="InterPro" id="IPR027539">
    <property type="entry name" value="Mdm10"/>
</dbReference>
<evidence type="ECO:0000256" key="5">
    <source>
        <dbReference type="ARBA" id="ARBA00023136"/>
    </source>
</evidence>
<evidence type="ECO:0000256" key="4">
    <source>
        <dbReference type="ARBA" id="ARBA00023128"/>
    </source>
</evidence>
<dbReference type="GO" id="GO:0032865">
    <property type="term" value="C:ERMES complex"/>
    <property type="evidence" value="ECO:0007669"/>
    <property type="project" value="UniProtKB-UniRule"/>
</dbReference>
<gene>
    <name evidence="6" type="primary">MDM10</name>
    <name evidence="8" type="ORF">PACTADRAFT_185389</name>
</gene>
<keyword evidence="9" id="KW-1185">Reference proteome</keyword>
<name>A0A1E4U2F5_PACTA</name>